<gene>
    <name evidence="2" type="ORF">GPUH_LOCUS5781</name>
</gene>
<reference evidence="2 3" key="2">
    <citation type="submission" date="2018-11" db="EMBL/GenBank/DDBJ databases">
        <authorList>
            <consortium name="Pathogen Informatics"/>
        </authorList>
    </citation>
    <scope>NUCLEOTIDE SEQUENCE [LARGE SCALE GENOMIC DNA]</scope>
</reference>
<name>A0A183DAP1_9BILA</name>
<protein>
    <submittedName>
        <fullName evidence="4">Transposase</fullName>
    </submittedName>
</protein>
<reference evidence="4" key="1">
    <citation type="submission" date="2016-06" db="UniProtKB">
        <authorList>
            <consortium name="WormBaseParasite"/>
        </authorList>
    </citation>
    <scope>IDENTIFICATION</scope>
</reference>
<feature type="compositionally biased region" description="Polar residues" evidence="1">
    <location>
        <begin position="1"/>
        <end position="14"/>
    </location>
</feature>
<dbReference type="WBParaSite" id="GPUH_0000579001-mRNA-1">
    <property type="protein sequence ID" value="GPUH_0000579001-mRNA-1"/>
    <property type="gene ID" value="GPUH_0000579001"/>
</dbReference>
<proteinExistence type="predicted"/>
<keyword evidence="3" id="KW-1185">Reference proteome</keyword>
<organism evidence="4">
    <name type="scientific">Gongylonema pulchrum</name>
    <dbReference type="NCBI Taxonomy" id="637853"/>
    <lineage>
        <taxon>Eukaryota</taxon>
        <taxon>Metazoa</taxon>
        <taxon>Ecdysozoa</taxon>
        <taxon>Nematoda</taxon>
        <taxon>Chromadorea</taxon>
        <taxon>Rhabditida</taxon>
        <taxon>Spirurina</taxon>
        <taxon>Spiruromorpha</taxon>
        <taxon>Spiruroidea</taxon>
        <taxon>Gongylonematidae</taxon>
        <taxon>Gongylonema</taxon>
    </lineage>
</organism>
<evidence type="ECO:0000313" key="4">
    <source>
        <dbReference type="WBParaSite" id="GPUH_0000579001-mRNA-1"/>
    </source>
</evidence>
<dbReference type="EMBL" id="UYRT01012667">
    <property type="protein sequence ID" value="VDK52140.1"/>
    <property type="molecule type" value="Genomic_DNA"/>
</dbReference>
<sequence length="29" mass="3251">MEMQQLGMQQSTYQRIAVRPDPNVVATTG</sequence>
<dbReference type="Proteomes" id="UP000271098">
    <property type="component" value="Unassembled WGS sequence"/>
</dbReference>
<dbReference type="AlphaFoldDB" id="A0A183DAP1"/>
<evidence type="ECO:0000256" key="1">
    <source>
        <dbReference type="SAM" id="MobiDB-lite"/>
    </source>
</evidence>
<feature type="region of interest" description="Disordered" evidence="1">
    <location>
        <begin position="1"/>
        <end position="29"/>
    </location>
</feature>
<evidence type="ECO:0000313" key="3">
    <source>
        <dbReference type="Proteomes" id="UP000271098"/>
    </source>
</evidence>
<accession>A0A183DAP1</accession>
<evidence type="ECO:0000313" key="2">
    <source>
        <dbReference type="EMBL" id="VDK52140.1"/>
    </source>
</evidence>